<name>A0A8J6E9Y3_ELECQ</name>
<evidence type="ECO:0000259" key="3">
    <source>
        <dbReference type="PROSITE" id="PS50097"/>
    </source>
</evidence>
<evidence type="ECO:0000256" key="1">
    <source>
        <dbReference type="ARBA" id="ARBA00022441"/>
    </source>
</evidence>
<evidence type="ECO:0000313" key="5">
    <source>
        <dbReference type="Proteomes" id="UP000770717"/>
    </source>
</evidence>
<evidence type="ECO:0000256" key="2">
    <source>
        <dbReference type="ARBA" id="ARBA00022737"/>
    </source>
</evidence>
<evidence type="ECO:0000313" key="4">
    <source>
        <dbReference type="EMBL" id="KAG9465747.1"/>
    </source>
</evidence>
<dbReference type="SUPFAM" id="SSF54695">
    <property type="entry name" value="POZ domain"/>
    <property type="match status" value="1"/>
</dbReference>
<dbReference type="OrthoDB" id="6482909at2759"/>
<keyword evidence="2" id="KW-0677">Repeat</keyword>
<protein>
    <recommendedName>
        <fullName evidence="3">BTB domain-containing protein</fullName>
    </recommendedName>
</protein>
<dbReference type="AlphaFoldDB" id="A0A8J6E9Y3"/>
<keyword evidence="1" id="KW-0880">Kelch repeat</keyword>
<dbReference type="InterPro" id="IPR006652">
    <property type="entry name" value="Kelch_1"/>
</dbReference>
<sequence length="609" mass="69867">MPHIEDYGDKHDFVGKSIMSGLREFYLSEILCDATIVTADKRFLCHKVVLSSISPYFRALFVCPMKESASGEVSLLDIPSSVVQVILHFIYTGEVTFSIDNMVELFTVSSRLQIEPLQDLCSRFLMKNTDCENCLWIYRLALSHNDQSLLDVTMHYISQHVTTLSEKEAFSDLELSELTRILSSDQLMVSSEFTIYNIVCQWWEFQSDKGNPLPEELIQVVRFPLMIPNELKEVNIDIPSENPTQTFTEFHLRQGMFEDRILCMDMLERDEIISEEEHYPINSYDPITDSWEKLPFISTTYGSGLIAVGNILYVSGGQADDHPVSNLLHAYDSIKNEWKELPSMAIPRHRHGLLHYRQVLYVFGGCSNTEIISSAECFNLVENSWTAVSSMPVPLFSFTSAEFKGRLFLIGGKTGSVNQFSYYQGFLIYDIPSDTWSKVYLPVKLLDAAAVVLDETLYVIARYGCRRQECWAYPPCGDQSYRLYSEQPNISRSFCVDYMGRICHSKIPPLLENVNLSAVVVWKHRIYIMGGNDRDSCLPDQMFYWSPGEPKWTRCDKDVPFLVDSDIGAVTMQVPMKRFYSLIPGRKSSYNFPSNKYDEERDDEGGYFL</sequence>
<dbReference type="Proteomes" id="UP000770717">
    <property type="component" value="Unassembled WGS sequence"/>
</dbReference>
<dbReference type="Gene3D" id="2.120.10.80">
    <property type="entry name" value="Kelch-type beta propeller"/>
    <property type="match status" value="1"/>
</dbReference>
<dbReference type="Pfam" id="PF00651">
    <property type="entry name" value="BTB"/>
    <property type="match status" value="1"/>
</dbReference>
<dbReference type="SUPFAM" id="SSF117281">
    <property type="entry name" value="Kelch motif"/>
    <property type="match status" value="2"/>
</dbReference>
<dbReference type="Pfam" id="PF07646">
    <property type="entry name" value="Kelch_2"/>
    <property type="match status" value="1"/>
</dbReference>
<dbReference type="InterPro" id="IPR015915">
    <property type="entry name" value="Kelch-typ_b-propeller"/>
</dbReference>
<dbReference type="InterPro" id="IPR011705">
    <property type="entry name" value="BACK"/>
</dbReference>
<gene>
    <name evidence="4" type="ORF">GDO78_017801</name>
</gene>
<dbReference type="InterPro" id="IPR011333">
    <property type="entry name" value="SKP1/BTB/POZ_sf"/>
</dbReference>
<dbReference type="PANTHER" id="PTHR45632">
    <property type="entry name" value="LD33804P"/>
    <property type="match status" value="1"/>
</dbReference>
<dbReference type="CDD" id="cd18186">
    <property type="entry name" value="BTB_POZ_ZBTB_KLHL-like"/>
    <property type="match status" value="1"/>
</dbReference>
<reference evidence="4" key="1">
    <citation type="thesis" date="2020" institute="ProQuest LLC" country="789 East Eisenhower Parkway, Ann Arbor, MI, USA">
        <title>Comparative Genomics and Chromosome Evolution.</title>
        <authorList>
            <person name="Mudd A.B."/>
        </authorList>
    </citation>
    <scope>NUCLEOTIDE SEQUENCE</scope>
    <source>
        <strain evidence="4">HN-11 Male</strain>
        <tissue evidence="4">Kidney and liver</tissue>
    </source>
</reference>
<keyword evidence="5" id="KW-1185">Reference proteome</keyword>
<dbReference type="Gene3D" id="3.30.710.10">
    <property type="entry name" value="Potassium Channel Kv1.1, Chain A"/>
    <property type="match status" value="1"/>
</dbReference>
<dbReference type="InterPro" id="IPR000210">
    <property type="entry name" value="BTB/POZ_dom"/>
</dbReference>
<comment type="caution">
    <text evidence="4">The sequence shown here is derived from an EMBL/GenBank/DDBJ whole genome shotgun (WGS) entry which is preliminary data.</text>
</comment>
<dbReference type="Gene3D" id="1.25.40.420">
    <property type="match status" value="1"/>
</dbReference>
<dbReference type="SMART" id="SM00612">
    <property type="entry name" value="Kelch"/>
    <property type="match status" value="2"/>
</dbReference>
<dbReference type="Pfam" id="PF24681">
    <property type="entry name" value="Kelch_KLHDC2_KLHL20_DRC7"/>
    <property type="match status" value="1"/>
</dbReference>
<organism evidence="4 5">
    <name type="scientific">Eleutherodactylus coqui</name>
    <name type="common">Puerto Rican coqui</name>
    <dbReference type="NCBI Taxonomy" id="57060"/>
    <lineage>
        <taxon>Eukaryota</taxon>
        <taxon>Metazoa</taxon>
        <taxon>Chordata</taxon>
        <taxon>Craniata</taxon>
        <taxon>Vertebrata</taxon>
        <taxon>Euteleostomi</taxon>
        <taxon>Amphibia</taxon>
        <taxon>Batrachia</taxon>
        <taxon>Anura</taxon>
        <taxon>Neobatrachia</taxon>
        <taxon>Hyloidea</taxon>
        <taxon>Eleutherodactylidae</taxon>
        <taxon>Eleutherodactylinae</taxon>
        <taxon>Eleutherodactylus</taxon>
        <taxon>Eleutherodactylus</taxon>
    </lineage>
</organism>
<dbReference type="Pfam" id="PF07707">
    <property type="entry name" value="BACK"/>
    <property type="match status" value="1"/>
</dbReference>
<dbReference type="EMBL" id="WNTK01002728">
    <property type="protein sequence ID" value="KAG9465747.1"/>
    <property type="molecule type" value="Genomic_DNA"/>
</dbReference>
<dbReference type="PANTHER" id="PTHR45632:SF3">
    <property type="entry name" value="KELCH-LIKE PROTEIN 32"/>
    <property type="match status" value="1"/>
</dbReference>
<dbReference type="InterPro" id="IPR011498">
    <property type="entry name" value="Kelch_2"/>
</dbReference>
<proteinExistence type="predicted"/>
<dbReference type="SMART" id="SM00875">
    <property type="entry name" value="BACK"/>
    <property type="match status" value="1"/>
</dbReference>
<dbReference type="PROSITE" id="PS50097">
    <property type="entry name" value="BTB"/>
    <property type="match status" value="1"/>
</dbReference>
<accession>A0A8J6E9Y3</accession>
<feature type="domain" description="BTB" evidence="3">
    <location>
        <begin position="32"/>
        <end position="99"/>
    </location>
</feature>
<dbReference type="SMART" id="SM00225">
    <property type="entry name" value="BTB"/>
    <property type="match status" value="1"/>
</dbReference>